<evidence type="ECO:0000313" key="7">
    <source>
        <dbReference type="Proteomes" id="UP001210211"/>
    </source>
</evidence>
<evidence type="ECO:0000313" key="6">
    <source>
        <dbReference type="EMBL" id="KAJ3684294.1"/>
    </source>
</evidence>
<name>A0AAD5Z2Q3_9POAL</name>
<dbReference type="InterPro" id="IPR036093">
    <property type="entry name" value="NAC_dom_sf"/>
</dbReference>
<gene>
    <name evidence="6" type="ORF">LUZ61_013458</name>
</gene>
<evidence type="ECO:0000256" key="3">
    <source>
        <dbReference type="ARBA" id="ARBA00023163"/>
    </source>
</evidence>
<dbReference type="Gene3D" id="2.170.150.80">
    <property type="entry name" value="NAC domain"/>
    <property type="match status" value="1"/>
</dbReference>
<dbReference type="EMBL" id="JAMRDG010000002">
    <property type="protein sequence ID" value="KAJ3684294.1"/>
    <property type="molecule type" value="Genomic_DNA"/>
</dbReference>
<dbReference type="InterPro" id="IPR003441">
    <property type="entry name" value="NAC-dom"/>
</dbReference>
<keyword evidence="4" id="KW-0539">Nucleus</keyword>
<dbReference type="AlphaFoldDB" id="A0AAD5Z2Q3"/>
<evidence type="ECO:0000256" key="4">
    <source>
        <dbReference type="ARBA" id="ARBA00023242"/>
    </source>
</evidence>
<evidence type="ECO:0000256" key="1">
    <source>
        <dbReference type="ARBA" id="ARBA00023015"/>
    </source>
</evidence>
<keyword evidence="7" id="KW-1185">Reference proteome</keyword>
<keyword evidence="3" id="KW-0804">Transcription</keyword>
<protein>
    <recommendedName>
        <fullName evidence="5">NAC domain-containing protein</fullName>
    </recommendedName>
</protein>
<dbReference type="PANTHER" id="PTHR31744:SF62">
    <property type="entry name" value="NAC DOMAIN-CONTAINING PROTEIN 77"/>
    <property type="match status" value="1"/>
</dbReference>
<organism evidence="6 7">
    <name type="scientific">Rhynchospora tenuis</name>
    <dbReference type="NCBI Taxonomy" id="198213"/>
    <lineage>
        <taxon>Eukaryota</taxon>
        <taxon>Viridiplantae</taxon>
        <taxon>Streptophyta</taxon>
        <taxon>Embryophyta</taxon>
        <taxon>Tracheophyta</taxon>
        <taxon>Spermatophyta</taxon>
        <taxon>Magnoliopsida</taxon>
        <taxon>Liliopsida</taxon>
        <taxon>Poales</taxon>
        <taxon>Cyperaceae</taxon>
        <taxon>Cyperoideae</taxon>
        <taxon>Rhynchosporeae</taxon>
        <taxon>Rhynchospora</taxon>
    </lineage>
</organism>
<reference evidence="6 7" key="1">
    <citation type="journal article" date="2022" name="Cell">
        <title>Repeat-based holocentromeres influence genome architecture and karyotype evolution.</title>
        <authorList>
            <person name="Hofstatter P.G."/>
            <person name="Thangavel G."/>
            <person name="Lux T."/>
            <person name="Neumann P."/>
            <person name="Vondrak T."/>
            <person name="Novak P."/>
            <person name="Zhang M."/>
            <person name="Costa L."/>
            <person name="Castellani M."/>
            <person name="Scott A."/>
            <person name="Toegelov H."/>
            <person name="Fuchs J."/>
            <person name="Mata-Sucre Y."/>
            <person name="Dias Y."/>
            <person name="Vanzela A.L.L."/>
            <person name="Huettel B."/>
            <person name="Almeida C.C.S."/>
            <person name="Simkova H."/>
            <person name="Souza G."/>
            <person name="Pedrosa-Harand A."/>
            <person name="Macas J."/>
            <person name="Mayer K.F.X."/>
            <person name="Houben A."/>
            <person name="Marques A."/>
        </authorList>
    </citation>
    <scope>NUCLEOTIDE SEQUENCE [LARGE SCALE GENOMIC DNA]</scope>
    <source>
        <strain evidence="6">RhyTen1mFocal</strain>
    </source>
</reference>
<sequence length="301" mass="34620">MLGPSWFEMPVANNEEDCLYLPPGFRFHPTDDEIIDKYLLEKVANPRFTTKAIGDVDLNKCEPWELPSKAKMGEKEWYFFCQKDMKYPTGMRTNRATKSGYWKATGKDKEIYSYRTFGNLKKRILVGMKKTLVFYMGRAPKGEKTNWVMHEFRLEGKSKDSDFKIPAKDEWVVCRVYEKKNIPSRRNQPAETNPSDSYDDQDFMDLLVDPTYYNSNNMPSSSASASIEASSTRTMPSISNFSGMMGLINQSNDVQLPNSFSSNNQVHQTWVDMHGYANLIQGQEMANSMVLPRNNIESYGQ</sequence>
<comment type="caution">
    <text evidence="6">The sequence shown here is derived from an EMBL/GenBank/DDBJ whole genome shotgun (WGS) entry which is preliminary data.</text>
</comment>
<dbReference type="GO" id="GO:0006355">
    <property type="term" value="P:regulation of DNA-templated transcription"/>
    <property type="evidence" value="ECO:0007669"/>
    <property type="project" value="InterPro"/>
</dbReference>
<evidence type="ECO:0000256" key="2">
    <source>
        <dbReference type="ARBA" id="ARBA00023125"/>
    </source>
</evidence>
<keyword evidence="2" id="KW-0238">DNA-binding</keyword>
<keyword evidence="1" id="KW-0805">Transcription regulation</keyword>
<dbReference type="GO" id="GO:0003677">
    <property type="term" value="F:DNA binding"/>
    <property type="evidence" value="ECO:0007669"/>
    <property type="project" value="UniProtKB-KW"/>
</dbReference>
<feature type="domain" description="NAC" evidence="5">
    <location>
        <begin position="21"/>
        <end position="179"/>
    </location>
</feature>
<evidence type="ECO:0000259" key="5">
    <source>
        <dbReference type="PROSITE" id="PS51005"/>
    </source>
</evidence>
<dbReference type="SUPFAM" id="SSF101941">
    <property type="entry name" value="NAC domain"/>
    <property type="match status" value="1"/>
</dbReference>
<proteinExistence type="predicted"/>
<dbReference type="PROSITE" id="PS51005">
    <property type="entry name" value="NAC"/>
    <property type="match status" value="1"/>
</dbReference>
<dbReference type="PANTHER" id="PTHR31744">
    <property type="entry name" value="PROTEIN CUP-SHAPED COTYLEDON 2-RELATED"/>
    <property type="match status" value="1"/>
</dbReference>
<accession>A0AAD5Z2Q3</accession>
<dbReference type="Pfam" id="PF02365">
    <property type="entry name" value="NAM"/>
    <property type="match status" value="1"/>
</dbReference>
<dbReference type="Proteomes" id="UP001210211">
    <property type="component" value="Unassembled WGS sequence"/>
</dbReference>
<dbReference type="FunFam" id="2.170.150.80:FF:000006">
    <property type="entry name" value="NAC domain-containing protein 100-like"/>
    <property type="match status" value="1"/>
</dbReference>